<dbReference type="OrthoDB" id="790983at2"/>
<comment type="caution">
    <text evidence="1">The sequence shown here is derived from an EMBL/GenBank/DDBJ whole genome shotgun (WGS) entry which is preliminary data.</text>
</comment>
<accession>A0A512RSA6</accession>
<dbReference type="EMBL" id="BKAU01000007">
    <property type="protein sequence ID" value="GEP98573.1"/>
    <property type="molecule type" value="Genomic_DNA"/>
</dbReference>
<dbReference type="Pfam" id="PF09357">
    <property type="entry name" value="RteC"/>
    <property type="match status" value="1"/>
</dbReference>
<proteinExistence type="predicted"/>
<organism evidence="1 2">
    <name type="scientific">Chitinophaga cymbidii</name>
    <dbReference type="NCBI Taxonomy" id="1096750"/>
    <lineage>
        <taxon>Bacteria</taxon>
        <taxon>Pseudomonadati</taxon>
        <taxon>Bacteroidota</taxon>
        <taxon>Chitinophagia</taxon>
        <taxon>Chitinophagales</taxon>
        <taxon>Chitinophagaceae</taxon>
        <taxon>Chitinophaga</taxon>
    </lineage>
</organism>
<sequence length="288" mass="33752">MLTASAELLRELQAKINILSRDPSVSLARTEKILVYINQALISLKEMVRSHTFTSTDEEIQFFKDINPEFYALWIYYSTVYSIQSHTFPGSSKSRVKYLEHEIKKIDDFFFHHLDFYKYFRSGKTHRDQEFFLRSPKMEELYTDTYAAVIDRQQCTPHSLEIAIVLANERLKAYVNTAIEEEVSGSSQQVKSDGVAPLQWTESKTSLIEIIYAFYAAKVFNNGDATVEAITRYCEKVFYIELKAHTITFQEILRRKKGLASALEWIKSKYLLYIDAVEERNRIRRNKR</sequence>
<gene>
    <name evidence="1" type="ORF">CCY01nite_48330</name>
</gene>
<dbReference type="RefSeq" id="WP_146867194.1">
    <property type="nucleotide sequence ID" value="NZ_BKAU01000007.1"/>
</dbReference>
<dbReference type="InterPro" id="IPR018534">
    <property type="entry name" value="Tet_reg_excision_RteC"/>
</dbReference>
<evidence type="ECO:0008006" key="3">
    <source>
        <dbReference type="Google" id="ProtNLM"/>
    </source>
</evidence>
<evidence type="ECO:0000313" key="2">
    <source>
        <dbReference type="Proteomes" id="UP000321436"/>
    </source>
</evidence>
<dbReference type="Proteomes" id="UP000321436">
    <property type="component" value="Unassembled WGS sequence"/>
</dbReference>
<evidence type="ECO:0000313" key="1">
    <source>
        <dbReference type="EMBL" id="GEP98573.1"/>
    </source>
</evidence>
<protein>
    <recommendedName>
        <fullName evidence="3">RteC protein</fullName>
    </recommendedName>
</protein>
<dbReference type="AlphaFoldDB" id="A0A512RSA6"/>
<reference evidence="1 2" key="1">
    <citation type="submission" date="2019-07" db="EMBL/GenBank/DDBJ databases">
        <title>Whole genome shotgun sequence of Chitinophaga cymbidii NBRC 109752.</title>
        <authorList>
            <person name="Hosoyama A."/>
            <person name="Uohara A."/>
            <person name="Ohji S."/>
            <person name="Ichikawa N."/>
        </authorList>
    </citation>
    <scope>NUCLEOTIDE SEQUENCE [LARGE SCALE GENOMIC DNA]</scope>
    <source>
        <strain evidence="1 2">NBRC 109752</strain>
    </source>
</reference>
<keyword evidence="2" id="KW-1185">Reference proteome</keyword>
<name>A0A512RSA6_9BACT</name>